<proteinExistence type="inferred from homology"/>
<feature type="compositionally biased region" description="Low complexity" evidence="3">
    <location>
        <begin position="37"/>
        <end position="52"/>
    </location>
</feature>
<organism evidence="5 6">
    <name type="scientific">Blastomonas aquatica</name>
    <dbReference type="NCBI Taxonomy" id="1510276"/>
    <lineage>
        <taxon>Bacteria</taxon>
        <taxon>Pseudomonadati</taxon>
        <taxon>Pseudomonadota</taxon>
        <taxon>Alphaproteobacteria</taxon>
        <taxon>Sphingomonadales</taxon>
        <taxon>Sphingomonadaceae</taxon>
        <taxon>Blastomonas</taxon>
    </lineage>
</organism>
<feature type="compositionally biased region" description="Pro residues" evidence="3">
    <location>
        <begin position="65"/>
        <end position="78"/>
    </location>
</feature>
<feature type="signal peptide" evidence="4">
    <location>
        <begin position="1"/>
        <end position="19"/>
    </location>
</feature>
<evidence type="ECO:0000256" key="2">
    <source>
        <dbReference type="ARBA" id="ARBA00022729"/>
    </source>
</evidence>
<reference evidence="6" key="1">
    <citation type="journal article" date="2019" name="Int. J. Syst. Evol. Microbiol.">
        <title>The Global Catalogue of Microorganisms (GCM) 10K type strain sequencing project: providing services to taxonomists for standard genome sequencing and annotation.</title>
        <authorList>
            <consortium name="The Broad Institute Genomics Platform"/>
            <consortium name="The Broad Institute Genome Sequencing Center for Infectious Disease"/>
            <person name="Wu L."/>
            <person name="Ma J."/>
        </authorList>
    </citation>
    <scope>NUCLEOTIDE SEQUENCE [LARGE SCALE GENOMIC DNA]</scope>
    <source>
        <strain evidence="6">CGMCC 1.12851</strain>
    </source>
</reference>
<evidence type="ECO:0000256" key="1">
    <source>
        <dbReference type="ARBA" id="ARBA00010634"/>
    </source>
</evidence>
<sequence>MSLASFSLALALSGSPLVAASADLPQTIIAAEQAGSPTTAPAAPQPATLQPATLPPCPAGAALPSTPPAPGEPAPAPAPAEQNAIVVTARPDSEPGDPMLQLNADSYEVVQDVDEALVGPVAMAYKDAIPKPIRHGLRNFLRNLTEPIVALNFLLQLKPGKAAETVGRFAVNTTIGIGGLFDVAKRDPIKLPYRRNGFANTLGYYGVEPGAYLFLPLIGPTTIRDLVGGTVDGLLLPTVVGAPFNDIKFTLPAATLSALQGRIQIDEQLNALRNQSNDPYIDARDFYLKRRQAEIDALRGRNAYPDGDLPFVNPGTGGPVVVPVTPIVPAAPGVNCMPVGAY</sequence>
<keyword evidence="2 4" id="KW-0732">Signal</keyword>
<dbReference type="EMBL" id="BMGD01000001">
    <property type="protein sequence ID" value="GGB49844.1"/>
    <property type="molecule type" value="Genomic_DNA"/>
</dbReference>
<evidence type="ECO:0008006" key="7">
    <source>
        <dbReference type="Google" id="ProtNLM"/>
    </source>
</evidence>
<comment type="similarity">
    <text evidence="1">Belongs to the MlaA family.</text>
</comment>
<evidence type="ECO:0000313" key="6">
    <source>
        <dbReference type="Proteomes" id="UP000614261"/>
    </source>
</evidence>
<gene>
    <name evidence="5" type="ORF">GCM10010833_00600</name>
</gene>
<feature type="chain" id="PRO_5045947878" description="ABC transporter" evidence="4">
    <location>
        <begin position="20"/>
        <end position="342"/>
    </location>
</feature>
<evidence type="ECO:0000256" key="4">
    <source>
        <dbReference type="SAM" id="SignalP"/>
    </source>
</evidence>
<protein>
    <recommendedName>
        <fullName evidence="7">ABC transporter</fullName>
    </recommendedName>
</protein>
<comment type="caution">
    <text evidence="5">The sequence shown here is derived from an EMBL/GenBank/DDBJ whole genome shotgun (WGS) entry which is preliminary data.</text>
</comment>
<feature type="region of interest" description="Disordered" evidence="3">
    <location>
        <begin position="33"/>
        <end position="80"/>
    </location>
</feature>
<accession>A0ABQ1IQ93</accession>
<dbReference type="InterPro" id="IPR007428">
    <property type="entry name" value="MlaA"/>
</dbReference>
<evidence type="ECO:0000256" key="3">
    <source>
        <dbReference type="SAM" id="MobiDB-lite"/>
    </source>
</evidence>
<dbReference type="PRINTS" id="PR01805">
    <property type="entry name" value="VACJLIPOPROT"/>
</dbReference>
<name>A0ABQ1IQ93_9SPHN</name>
<dbReference type="Proteomes" id="UP000614261">
    <property type="component" value="Unassembled WGS sequence"/>
</dbReference>
<dbReference type="PANTHER" id="PTHR30035">
    <property type="entry name" value="LIPOPROTEIN VACJ-RELATED"/>
    <property type="match status" value="1"/>
</dbReference>
<evidence type="ECO:0000313" key="5">
    <source>
        <dbReference type="EMBL" id="GGB49844.1"/>
    </source>
</evidence>
<dbReference type="Pfam" id="PF04333">
    <property type="entry name" value="MlaA"/>
    <property type="match status" value="1"/>
</dbReference>
<dbReference type="PANTHER" id="PTHR30035:SF3">
    <property type="entry name" value="INTERMEMBRANE PHOSPHOLIPID TRANSPORT SYSTEM LIPOPROTEIN MLAA"/>
    <property type="match status" value="1"/>
</dbReference>
<dbReference type="RefSeq" id="WP_229736723.1">
    <property type="nucleotide sequence ID" value="NZ_BMGD01000001.1"/>
</dbReference>
<keyword evidence="6" id="KW-1185">Reference proteome</keyword>